<evidence type="ECO:0000259" key="3">
    <source>
        <dbReference type="PROSITE" id="PS50157"/>
    </source>
</evidence>
<dbReference type="PROSITE" id="PS50157">
    <property type="entry name" value="ZINC_FINGER_C2H2_2"/>
    <property type="match status" value="3"/>
</dbReference>
<dbReference type="SMART" id="SM00355">
    <property type="entry name" value="ZnF_C2H2"/>
    <property type="match status" value="3"/>
</dbReference>
<organism evidence="4 5">
    <name type="scientific">Scylla paramamosain</name>
    <name type="common">Mud crab</name>
    <dbReference type="NCBI Taxonomy" id="85552"/>
    <lineage>
        <taxon>Eukaryota</taxon>
        <taxon>Metazoa</taxon>
        <taxon>Ecdysozoa</taxon>
        <taxon>Arthropoda</taxon>
        <taxon>Crustacea</taxon>
        <taxon>Multicrustacea</taxon>
        <taxon>Malacostraca</taxon>
        <taxon>Eumalacostraca</taxon>
        <taxon>Eucarida</taxon>
        <taxon>Decapoda</taxon>
        <taxon>Pleocyemata</taxon>
        <taxon>Brachyura</taxon>
        <taxon>Eubrachyura</taxon>
        <taxon>Portunoidea</taxon>
        <taxon>Portunidae</taxon>
        <taxon>Portuninae</taxon>
        <taxon>Scylla</taxon>
    </lineage>
</organism>
<comment type="caution">
    <text evidence="4">The sequence shown here is derived from an EMBL/GenBank/DDBJ whole genome shotgun (WGS) entry which is preliminary data.</text>
</comment>
<dbReference type="AlphaFoldDB" id="A0AAW0UN08"/>
<dbReference type="GO" id="GO:0008270">
    <property type="term" value="F:zinc ion binding"/>
    <property type="evidence" value="ECO:0007669"/>
    <property type="project" value="UniProtKB-KW"/>
</dbReference>
<feature type="region of interest" description="Disordered" evidence="2">
    <location>
        <begin position="308"/>
        <end position="331"/>
    </location>
</feature>
<dbReference type="PROSITE" id="PS00028">
    <property type="entry name" value="ZINC_FINGER_C2H2_1"/>
    <property type="match status" value="3"/>
</dbReference>
<evidence type="ECO:0000256" key="2">
    <source>
        <dbReference type="SAM" id="MobiDB-lite"/>
    </source>
</evidence>
<dbReference type="EMBL" id="JARAKH010000010">
    <property type="protein sequence ID" value="KAK8400012.1"/>
    <property type="molecule type" value="Genomic_DNA"/>
</dbReference>
<keyword evidence="1" id="KW-0479">Metal-binding</keyword>
<keyword evidence="1" id="KW-0862">Zinc</keyword>
<keyword evidence="1" id="KW-0863">Zinc-finger</keyword>
<dbReference type="GO" id="GO:0005634">
    <property type="term" value="C:nucleus"/>
    <property type="evidence" value="ECO:0007669"/>
    <property type="project" value="TreeGrafter"/>
</dbReference>
<name>A0AAW0UN08_SCYPA</name>
<feature type="region of interest" description="Disordered" evidence="2">
    <location>
        <begin position="75"/>
        <end position="154"/>
    </location>
</feature>
<dbReference type="Proteomes" id="UP001487740">
    <property type="component" value="Unassembled WGS sequence"/>
</dbReference>
<evidence type="ECO:0000256" key="1">
    <source>
        <dbReference type="PROSITE-ProRule" id="PRU00042"/>
    </source>
</evidence>
<accession>A0AAW0UN08</accession>
<feature type="region of interest" description="Disordered" evidence="2">
    <location>
        <begin position="168"/>
        <end position="188"/>
    </location>
</feature>
<reference evidence="4 5" key="1">
    <citation type="submission" date="2023-03" db="EMBL/GenBank/DDBJ databases">
        <title>High-quality genome of Scylla paramamosain provides insights in environmental adaptation.</title>
        <authorList>
            <person name="Zhang L."/>
        </authorList>
    </citation>
    <scope>NUCLEOTIDE SEQUENCE [LARGE SCALE GENOMIC DNA]</scope>
    <source>
        <strain evidence="4">LZ_2023a</strain>
        <tissue evidence="4">Muscle</tissue>
    </source>
</reference>
<feature type="region of interest" description="Disordered" evidence="2">
    <location>
        <begin position="480"/>
        <end position="505"/>
    </location>
</feature>
<dbReference type="FunFam" id="3.30.160.60:FF:000245">
    <property type="entry name" value="zinc finger protein Gfi-1"/>
    <property type="match status" value="1"/>
</dbReference>
<feature type="compositionally biased region" description="Low complexity" evidence="2">
    <location>
        <begin position="101"/>
        <end position="111"/>
    </location>
</feature>
<dbReference type="PANTHER" id="PTHR16515">
    <property type="entry name" value="PR DOMAIN ZINC FINGER PROTEIN"/>
    <property type="match status" value="1"/>
</dbReference>
<gene>
    <name evidence="4" type="ORF">O3P69_003005</name>
</gene>
<proteinExistence type="predicted"/>
<dbReference type="GO" id="GO:0010468">
    <property type="term" value="P:regulation of gene expression"/>
    <property type="evidence" value="ECO:0007669"/>
    <property type="project" value="TreeGrafter"/>
</dbReference>
<dbReference type="InterPro" id="IPR036236">
    <property type="entry name" value="Znf_C2H2_sf"/>
</dbReference>
<feature type="compositionally biased region" description="Polar residues" evidence="2">
    <location>
        <begin position="168"/>
        <end position="178"/>
    </location>
</feature>
<keyword evidence="5" id="KW-1185">Reference proteome</keyword>
<feature type="domain" description="C2H2-type" evidence="3">
    <location>
        <begin position="543"/>
        <end position="570"/>
    </location>
</feature>
<dbReference type="Gene3D" id="3.30.160.60">
    <property type="entry name" value="Classic Zinc Finger"/>
    <property type="match status" value="2"/>
</dbReference>
<feature type="region of interest" description="Disordered" evidence="2">
    <location>
        <begin position="348"/>
        <end position="374"/>
    </location>
</feature>
<dbReference type="Pfam" id="PF00096">
    <property type="entry name" value="zf-C2H2"/>
    <property type="match status" value="3"/>
</dbReference>
<evidence type="ECO:0000313" key="5">
    <source>
        <dbReference type="Proteomes" id="UP001487740"/>
    </source>
</evidence>
<evidence type="ECO:0000313" key="4">
    <source>
        <dbReference type="EMBL" id="KAK8400012.1"/>
    </source>
</evidence>
<protein>
    <recommendedName>
        <fullName evidence="3">C2H2-type domain-containing protein</fullName>
    </recommendedName>
</protein>
<feature type="domain" description="C2H2-type" evidence="3">
    <location>
        <begin position="456"/>
        <end position="484"/>
    </location>
</feature>
<sequence length="624" mass="67607">MLHNEANYGSTEARAVSCYLPRPAPPRPPHSSPQRLYSVMPRDFIMVGTGAGTDYGITAHVARTSSVFLATAITRREGQHTSGTSDVPREPTEAPCPVPPTTTTTTTAAVPYTHHNNVSPRGNTLHAAVRGPGGGGAGDSRRAGGSAPPPPLPPCPAPPLAAQAMDNTYGTEAHQQQRGARGGRSSPCCTVRRQKPLEACLGLPDTLTTTGARCLAEEDSQLTPNLDSEICLGQSQLSTVILVPGWVARGCDSPRSGCVASSALVPPSGYLDSAWPLAPGLLYPYSSSFMRSYASAATLGSLWTTGSLNGPQSKHYTGTLPPSPEKRDEPLNLSLKSCRPAKAAIWSPASALEQEEKEESLPSPTGRLSPMDSSDCEAVQTTHEEPCRDPRAAALDPLSLRLGLRQYADFVVNLQGLATRDKESEGAPVSRDEKFSSPWCAGVWPWAPVYRGNEMFNCQQCTKTFNSPVSLDIHVRRAHSPATKPCDPYPADNDKGATHPPSFTTVSTTRTEKTFQCKQCGKCFKRSSTLSTHLLIHSDTRPYPCQYCGKRFHQKSDMKKHTYIHTARQQQVGLPNQGRRKTLVAKHFRREYLGCLSRNLRLLVDLTITSTNPAKLMCSKWELK</sequence>
<dbReference type="InterPro" id="IPR013087">
    <property type="entry name" value="Znf_C2H2_type"/>
</dbReference>
<dbReference type="FunFam" id="3.30.160.60:FF:000208">
    <property type="entry name" value="zinc finger protein Gfi-1b"/>
    <property type="match status" value="1"/>
</dbReference>
<dbReference type="InterPro" id="IPR050331">
    <property type="entry name" value="Zinc_finger"/>
</dbReference>
<dbReference type="PANTHER" id="PTHR16515:SF54">
    <property type="entry name" value="GROWTH FACTOR-INDEPENDENT 1B TRANSCRIPTION REPRESSOR"/>
    <property type="match status" value="1"/>
</dbReference>
<dbReference type="SUPFAM" id="SSF57667">
    <property type="entry name" value="beta-beta-alpha zinc fingers"/>
    <property type="match status" value="2"/>
</dbReference>
<feature type="domain" description="C2H2-type" evidence="3">
    <location>
        <begin position="515"/>
        <end position="542"/>
    </location>
</feature>